<dbReference type="EMBL" id="VSSQ01007220">
    <property type="protein sequence ID" value="MPM35237.1"/>
    <property type="molecule type" value="Genomic_DNA"/>
</dbReference>
<organism evidence="2">
    <name type="scientific">bioreactor metagenome</name>
    <dbReference type="NCBI Taxonomy" id="1076179"/>
    <lineage>
        <taxon>unclassified sequences</taxon>
        <taxon>metagenomes</taxon>
        <taxon>ecological metagenomes</taxon>
    </lineage>
</organism>
<comment type="caution">
    <text evidence="2">The sequence shown here is derived from an EMBL/GenBank/DDBJ whole genome shotgun (WGS) entry which is preliminary data.</text>
</comment>
<reference evidence="2" key="1">
    <citation type="submission" date="2019-08" db="EMBL/GenBank/DDBJ databases">
        <authorList>
            <person name="Kucharzyk K."/>
            <person name="Murdoch R.W."/>
            <person name="Higgins S."/>
            <person name="Loffler F."/>
        </authorList>
    </citation>
    <scope>NUCLEOTIDE SEQUENCE</scope>
</reference>
<sequence>MIQAVEVVTDRPDRRPDDGLVERGEEHPRHQRVDDEQDLPVVHHRVGRSCAPRVGRGRGDDVGHGENLPGHGKRARDAHTGCPRRCRP</sequence>
<proteinExistence type="predicted"/>
<dbReference type="AlphaFoldDB" id="A0A644Z3Q5"/>
<accession>A0A644Z3Q5</accession>
<feature type="compositionally biased region" description="Basic residues" evidence="1">
    <location>
        <begin position="71"/>
        <end position="88"/>
    </location>
</feature>
<name>A0A644Z3Q5_9ZZZZ</name>
<feature type="compositionally biased region" description="Basic and acidic residues" evidence="1">
    <location>
        <begin position="8"/>
        <end position="34"/>
    </location>
</feature>
<feature type="region of interest" description="Disordered" evidence="1">
    <location>
        <begin position="1"/>
        <end position="88"/>
    </location>
</feature>
<evidence type="ECO:0000256" key="1">
    <source>
        <dbReference type="SAM" id="MobiDB-lite"/>
    </source>
</evidence>
<evidence type="ECO:0000313" key="2">
    <source>
        <dbReference type="EMBL" id="MPM35237.1"/>
    </source>
</evidence>
<protein>
    <submittedName>
        <fullName evidence="2">Uncharacterized protein</fullName>
    </submittedName>
</protein>
<gene>
    <name evidence="2" type="ORF">SDC9_81827</name>
</gene>